<organism evidence="3 4">
    <name type="scientific">Fusarium oxysporum f. sp. rapae</name>
    <dbReference type="NCBI Taxonomy" id="485398"/>
    <lineage>
        <taxon>Eukaryota</taxon>
        <taxon>Fungi</taxon>
        <taxon>Dikarya</taxon>
        <taxon>Ascomycota</taxon>
        <taxon>Pezizomycotina</taxon>
        <taxon>Sordariomycetes</taxon>
        <taxon>Hypocreomycetidae</taxon>
        <taxon>Hypocreales</taxon>
        <taxon>Nectriaceae</taxon>
        <taxon>Fusarium</taxon>
        <taxon>Fusarium oxysporum species complex</taxon>
    </lineage>
</organism>
<gene>
    <name evidence="3" type="ORF">Forpe1208_v014471</name>
</gene>
<evidence type="ECO:0000256" key="1">
    <source>
        <dbReference type="SAM" id="MobiDB-lite"/>
    </source>
</evidence>
<feature type="compositionally biased region" description="Low complexity" evidence="1">
    <location>
        <begin position="65"/>
        <end position="76"/>
    </location>
</feature>
<dbReference type="PANTHER" id="PTHR24148">
    <property type="entry name" value="ANKYRIN REPEAT DOMAIN-CONTAINING PROTEIN 39 HOMOLOG-RELATED"/>
    <property type="match status" value="1"/>
</dbReference>
<protein>
    <recommendedName>
        <fullName evidence="2">Heterokaryon incompatibility domain-containing protein</fullName>
    </recommendedName>
</protein>
<dbReference type="Pfam" id="PF06985">
    <property type="entry name" value="HET"/>
    <property type="match status" value="1"/>
</dbReference>
<evidence type="ECO:0000313" key="4">
    <source>
        <dbReference type="Proteomes" id="UP000694050"/>
    </source>
</evidence>
<name>A0A8J5U0V5_FUSOX</name>
<dbReference type="PANTHER" id="PTHR24148:SF64">
    <property type="entry name" value="HETEROKARYON INCOMPATIBILITY DOMAIN-CONTAINING PROTEIN"/>
    <property type="match status" value="1"/>
</dbReference>
<sequence length="664" mass="75933">MDKIGRHLCLSRVPAFARARSPGSDHQSQHISETPDIASNSSLQNVAPYHTTASHRDYPKPQHLSNTTSTQSVSSSHPGTLSSHTKGLFRWDKIEDILPGARKERTLEEEYDLPGEVDQRSREALQGWNLTSHAIEELRLPTKIDHPGSERYIDKELKSRPKWLWDSETKTTVLAEDYMFDQGYVAVSYTWGRWRDSWCTIRGTPWSVPTTKSRNPSTPDIVCNFNIEDMMDILCRMPNVRYFWIDVLCINQKPQTTEQKKEKKAEIDKQGSIFKEANGVLVYLWSVDEGAQFKSAIHELGNMMCWYWQIAMTRTKHDAHKPCIDESAKILRQDPWFSSLWTLQEMILAPASVWIARDGSHCRLSGKTITTHTLADKFQDFVLQERLHDDLGRLTLDPSRNYIQSNIPESMSQYTEILMHWLEWAFQSTAITTCLIESRGGILQATLQRRYIGRRELAVLAALKVGNEEQYDKDEKLVEDLSVTLWNQLIRAEGGRLFDSTQPAITPMANMFPTSADSTHLFRGIRDECIGWEVEENGELKIPQGSPIGHFSDRDGTMYELPLAGKPIKGGDPGDTVKEYMTKRGIDVKHVRFAIIGYQPPYSRLSDGDIECTGIRGVILVTESDHIYQDACRWYKAGMFFSRDFRREQLECNIVVGKRYGGKA</sequence>
<feature type="domain" description="Heterokaryon incompatibility" evidence="2">
    <location>
        <begin position="184"/>
        <end position="345"/>
    </location>
</feature>
<dbReference type="InterPro" id="IPR052895">
    <property type="entry name" value="HetReg/Transcr_Mod"/>
</dbReference>
<dbReference type="AlphaFoldDB" id="A0A8J5U0V5"/>
<feature type="region of interest" description="Disordered" evidence="1">
    <location>
        <begin position="18"/>
        <end position="84"/>
    </location>
</feature>
<evidence type="ECO:0000313" key="3">
    <source>
        <dbReference type="EMBL" id="KAG7406282.1"/>
    </source>
</evidence>
<accession>A0A8J5U0V5</accession>
<dbReference type="InterPro" id="IPR010730">
    <property type="entry name" value="HET"/>
</dbReference>
<feature type="compositionally biased region" description="Polar residues" evidence="1">
    <location>
        <begin position="24"/>
        <end position="45"/>
    </location>
</feature>
<comment type="caution">
    <text evidence="3">The sequence shown here is derived from an EMBL/GenBank/DDBJ whole genome shotgun (WGS) entry which is preliminary data.</text>
</comment>
<dbReference type="EMBL" id="JAELUQ010000011">
    <property type="protein sequence ID" value="KAG7406282.1"/>
    <property type="molecule type" value="Genomic_DNA"/>
</dbReference>
<proteinExistence type="predicted"/>
<dbReference type="Proteomes" id="UP000694050">
    <property type="component" value="Unassembled WGS sequence"/>
</dbReference>
<reference evidence="3" key="1">
    <citation type="submission" date="2021-04" db="EMBL/GenBank/DDBJ databases">
        <title>First draft genome resource for Brassicaceae pathogens Fusarium oxysporum f. sp. raphani and Fusarium oxysporum f. sp. rapae.</title>
        <authorList>
            <person name="Asai S."/>
        </authorList>
    </citation>
    <scope>NUCLEOTIDE SEQUENCE</scope>
    <source>
        <strain evidence="3">Tf1208</strain>
    </source>
</reference>
<evidence type="ECO:0000259" key="2">
    <source>
        <dbReference type="Pfam" id="PF06985"/>
    </source>
</evidence>